<dbReference type="InterPro" id="IPR005311">
    <property type="entry name" value="PBP_dimer"/>
</dbReference>
<dbReference type="InterPro" id="IPR036138">
    <property type="entry name" value="PBP_dimer_sf"/>
</dbReference>
<feature type="domain" description="Penicillin-binding protein transpeptidase" evidence="11">
    <location>
        <begin position="635"/>
        <end position="788"/>
    </location>
</feature>
<dbReference type="Pfam" id="PF00905">
    <property type="entry name" value="Transpeptidase"/>
    <property type="match status" value="2"/>
</dbReference>
<gene>
    <name evidence="13" type="ORF">H8699_06895</name>
</gene>
<comment type="similarity">
    <text evidence="3">Belongs to the transpeptidase family.</text>
</comment>
<evidence type="ECO:0000256" key="7">
    <source>
        <dbReference type="ARBA" id="ARBA00022984"/>
    </source>
</evidence>
<dbReference type="Gene3D" id="3.40.710.10">
    <property type="entry name" value="DD-peptidase/beta-lactamase superfamily"/>
    <property type="match status" value="1"/>
</dbReference>
<name>A0A926D0U1_9FIRM</name>
<evidence type="ECO:0000259" key="11">
    <source>
        <dbReference type="Pfam" id="PF00905"/>
    </source>
</evidence>
<dbReference type="EMBL" id="JACRSO010000002">
    <property type="protein sequence ID" value="MBC8529151.1"/>
    <property type="molecule type" value="Genomic_DNA"/>
</dbReference>
<dbReference type="SUPFAM" id="SSF56601">
    <property type="entry name" value="beta-lactamase/transpeptidase-like"/>
    <property type="match status" value="1"/>
</dbReference>
<evidence type="ECO:0008006" key="15">
    <source>
        <dbReference type="Google" id="ProtNLM"/>
    </source>
</evidence>
<evidence type="ECO:0000256" key="1">
    <source>
        <dbReference type="ARBA" id="ARBA00004167"/>
    </source>
</evidence>
<evidence type="ECO:0000256" key="2">
    <source>
        <dbReference type="ARBA" id="ARBA00004236"/>
    </source>
</evidence>
<dbReference type="GO" id="GO:0071972">
    <property type="term" value="F:peptidoglycan L,D-transpeptidase activity"/>
    <property type="evidence" value="ECO:0007669"/>
    <property type="project" value="TreeGrafter"/>
</dbReference>
<dbReference type="InterPro" id="IPR001460">
    <property type="entry name" value="PCN-bd_Tpept"/>
</dbReference>
<evidence type="ECO:0000256" key="6">
    <source>
        <dbReference type="ARBA" id="ARBA00022960"/>
    </source>
</evidence>
<dbReference type="Gene3D" id="1.10.10.1230">
    <property type="entry name" value="Penicillin-binding protein, N-terminal non-catalytic domain, head sub-domain"/>
    <property type="match status" value="1"/>
</dbReference>
<dbReference type="PANTHER" id="PTHR30627:SF2">
    <property type="entry name" value="PEPTIDOGLYCAN D,D-TRANSPEPTIDASE MRDA"/>
    <property type="match status" value="1"/>
</dbReference>
<organism evidence="13 14">
    <name type="scientific">Luoshenia tenuis</name>
    <dbReference type="NCBI Taxonomy" id="2763654"/>
    <lineage>
        <taxon>Bacteria</taxon>
        <taxon>Bacillati</taxon>
        <taxon>Bacillota</taxon>
        <taxon>Clostridia</taxon>
        <taxon>Christensenellales</taxon>
        <taxon>Christensenellaceae</taxon>
        <taxon>Luoshenia</taxon>
    </lineage>
</organism>
<comment type="subcellular location">
    <subcellularLocation>
        <location evidence="2">Cell membrane</location>
    </subcellularLocation>
    <subcellularLocation>
        <location evidence="1">Membrane</location>
        <topology evidence="1">Single-pass membrane protein</topology>
    </subcellularLocation>
</comment>
<keyword evidence="8" id="KW-1133">Transmembrane helix</keyword>
<keyword evidence="10" id="KW-0961">Cell wall biogenesis/degradation</keyword>
<keyword evidence="14" id="KW-1185">Reference proteome</keyword>
<dbReference type="InterPro" id="IPR012338">
    <property type="entry name" value="Beta-lactam/transpept-like"/>
</dbReference>
<dbReference type="Gene3D" id="3.90.1310.10">
    <property type="entry name" value="Penicillin-binding protein 2a (Domain 2)"/>
    <property type="match status" value="1"/>
</dbReference>
<evidence type="ECO:0000256" key="10">
    <source>
        <dbReference type="ARBA" id="ARBA00023316"/>
    </source>
</evidence>
<feature type="domain" description="Penicillin-binding protein transpeptidase" evidence="11">
    <location>
        <begin position="371"/>
        <end position="537"/>
    </location>
</feature>
<dbReference type="GO" id="GO:0008360">
    <property type="term" value="P:regulation of cell shape"/>
    <property type="evidence" value="ECO:0007669"/>
    <property type="project" value="UniProtKB-KW"/>
</dbReference>
<sequence>MNAKIRFTIFAVALALLFCVLGGSMADLQLRQGEAYYAQSQSGKQRTITLKGERGKILDTNGLPLAYNQKSYDVEFMRDPTRNKAADNLAYTNSLMAAIDIIEQNGYEVIDTFAIQYTPEAGFAFQWGDISEEAAQKREKNWRSNMYIPDSKKTAEEIYTYLRQRYQIPEEMPYEEARKLLSIWQEAQLTSYLSYVPVKIASNVNLATVSQIEARAIELEGISTSESTVRVYPRGEMAGNVLGYTGKITDTLLEQYAEQKYGTEDQVGITGVESSMETYLTGSSAEHQGQRVVEVNSQGKVTRELDYEAPTDGNNVVLTIDAALQKKVEDALKANIEEVVAQQKAKYEANPTKYDEVVAQRGSPLQYAEMGTAIVMEVSTGRVLALANYPSYDPNAFIGGISSEDYKALQEQTGNPLFNKAINAKSTPGSIFKMVTGLAGLMEGKITLTETMDDLGPYDKYTVTGKAPACWVKPNFSQHQNENITTALRDSCNYYFFETASRLEIDGINKWADKLGLTSKTNIELPGEATGQVANQTVLYDASKPLDEQQSSIPILVNRQIKAFVTNIAEENGIELEENNLQANLKSMMDLVATKADNQVSQIKTMLRDNLHFPEGVIRANSMDLELLNLMTELQWTPNQTIVAGIGQSMTTLTPIAVVRYVSALVNGGKVYDASLIKRIEDSEGRTVEEMQPKLVEDLEIPAQYLEAIKEGMREVVSPEDQGTAAKYFDGYKYRDQIGGKTGTAQVSTLDIENNSWFVGFAPYDEPEIAVVVFIPNGLSGALSSYTMKEIVTYYMESKEAQSEENLPTPGSMGQ</sequence>
<dbReference type="InterPro" id="IPR050515">
    <property type="entry name" value="Beta-lactam/transpept"/>
</dbReference>
<keyword evidence="7" id="KW-0573">Peptidoglycan synthesis</keyword>
<dbReference type="AlphaFoldDB" id="A0A926D0U1"/>
<evidence type="ECO:0000256" key="5">
    <source>
        <dbReference type="ARBA" id="ARBA00022692"/>
    </source>
</evidence>
<dbReference type="PANTHER" id="PTHR30627">
    <property type="entry name" value="PEPTIDOGLYCAN D,D-TRANSPEPTIDASE"/>
    <property type="match status" value="1"/>
</dbReference>
<dbReference type="RefSeq" id="WP_249285032.1">
    <property type="nucleotide sequence ID" value="NZ_JACRSO010000002.1"/>
</dbReference>
<dbReference type="Proteomes" id="UP000654279">
    <property type="component" value="Unassembled WGS sequence"/>
</dbReference>
<reference evidence="13" key="1">
    <citation type="submission" date="2020-08" db="EMBL/GenBank/DDBJ databases">
        <title>Genome public.</title>
        <authorList>
            <person name="Liu C."/>
            <person name="Sun Q."/>
        </authorList>
    </citation>
    <scope>NUCLEOTIDE SEQUENCE</scope>
    <source>
        <strain evidence="13">NSJ-44</strain>
    </source>
</reference>
<evidence type="ECO:0000256" key="4">
    <source>
        <dbReference type="ARBA" id="ARBA00022475"/>
    </source>
</evidence>
<protein>
    <recommendedName>
        <fullName evidence="15">Penicillin-binding protein</fullName>
    </recommendedName>
</protein>
<dbReference type="GO" id="GO:0008658">
    <property type="term" value="F:penicillin binding"/>
    <property type="evidence" value="ECO:0007669"/>
    <property type="project" value="InterPro"/>
</dbReference>
<evidence type="ECO:0000256" key="8">
    <source>
        <dbReference type="ARBA" id="ARBA00022989"/>
    </source>
</evidence>
<keyword evidence="4" id="KW-1003">Cell membrane</keyword>
<accession>A0A926D0U1</accession>
<comment type="caution">
    <text evidence="13">The sequence shown here is derived from an EMBL/GenBank/DDBJ whole genome shotgun (WGS) entry which is preliminary data.</text>
</comment>
<dbReference type="GO" id="GO:0071555">
    <property type="term" value="P:cell wall organization"/>
    <property type="evidence" value="ECO:0007669"/>
    <property type="project" value="UniProtKB-KW"/>
</dbReference>
<dbReference type="SUPFAM" id="SSF56519">
    <property type="entry name" value="Penicillin binding protein dimerisation domain"/>
    <property type="match status" value="1"/>
</dbReference>
<proteinExistence type="inferred from homology"/>
<feature type="domain" description="Penicillin-binding protein dimerisation" evidence="12">
    <location>
        <begin position="51"/>
        <end position="305"/>
    </location>
</feature>
<dbReference type="GO" id="GO:0009252">
    <property type="term" value="P:peptidoglycan biosynthetic process"/>
    <property type="evidence" value="ECO:0007669"/>
    <property type="project" value="UniProtKB-KW"/>
</dbReference>
<dbReference type="GO" id="GO:0005886">
    <property type="term" value="C:plasma membrane"/>
    <property type="evidence" value="ECO:0007669"/>
    <property type="project" value="UniProtKB-SubCell"/>
</dbReference>
<keyword evidence="6" id="KW-0133">Cell shape</keyword>
<evidence type="ECO:0000313" key="14">
    <source>
        <dbReference type="Proteomes" id="UP000654279"/>
    </source>
</evidence>
<keyword evidence="5" id="KW-0812">Transmembrane</keyword>
<evidence type="ECO:0000259" key="12">
    <source>
        <dbReference type="Pfam" id="PF03717"/>
    </source>
</evidence>
<evidence type="ECO:0000256" key="9">
    <source>
        <dbReference type="ARBA" id="ARBA00023136"/>
    </source>
</evidence>
<evidence type="ECO:0000313" key="13">
    <source>
        <dbReference type="EMBL" id="MBC8529151.1"/>
    </source>
</evidence>
<evidence type="ECO:0000256" key="3">
    <source>
        <dbReference type="ARBA" id="ARBA00007171"/>
    </source>
</evidence>
<dbReference type="Pfam" id="PF03717">
    <property type="entry name" value="PBP_dimer"/>
    <property type="match status" value="1"/>
</dbReference>
<keyword evidence="9" id="KW-0472">Membrane</keyword>